<dbReference type="WBParaSite" id="MCU_008556-RA">
    <property type="protein sequence ID" value="MCU_008556-RA"/>
    <property type="gene ID" value="MCU_008556"/>
</dbReference>
<evidence type="ECO:0000259" key="1">
    <source>
        <dbReference type="PROSITE" id="PS50195"/>
    </source>
</evidence>
<sequence>MILVHNQLHCGVCIDPHQSVASTAQAKSVIRKPLPGKKVLTQLNRYASDFVDRRCSGLQTFLRKSASHPVLSGDNDLVAFLTLPHAPFQMYMQWNSLDSSILSLVGLRTPATPSPPQNQRLLANASTDDRVETPVDPLSVGGRGSHLARVSGSTVSGRSSQSILQASEVFTRYQSEVREKLLLVNIPLIIFFVNMDSLLQPAITARFWARGISPPITVPLNQTTTRCSYQGSFRATVFGNAHSHVVITWGLANLRIINSEGMSLRAFEETVKQTMSAGKLCISSQLQLAAAQKPDV</sequence>
<dbReference type="AlphaFoldDB" id="A0A5K3FKH8"/>
<dbReference type="GO" id="GO:0035091">
    <property type="term" value="F:phosphatidylinositol binding"/>
    <property type="evidence" value="ECO:0007669"/>
    <property type="project" value="InterPro"/>
</dbReference>
<evidence type="ECO:0000313" key="3">
    <source>
        <dbReference type="WBParaSite" id="MCU_008556-RA"/>
    </source>
</evidence>
<feature type="domain" description="Fe/B12 periplasmic-binding" evidence="2">
    <location>
        <begin position="234"/>
        <end position="296"/>
    </location>
</feature>
<dbReference type="PROSITE" id="PS50195">
    <property type="entry name" value="PX"/>
    <property type="match status" value="1"/>
</dbReference>
<evidence type="ECO:0000259" key="2">
    <source>
        <dbReference type="PROSITE" id="PS50983"/>
    </source>
</evidence>
<organism evidence="3">
    <name type="scientific">Mesocestoides corti</name>
    <name type="common">Flatworm</name>
    <dbReference type="NCBI Taxonomy" id="53468"/>
    <lineage>
        <taxon>Eukaryota</taxon>
        <taxon>Metazoa</taxon>
        <taxon>Spiralia</taxon>
        <taxon>Lophotrochozoa</taxon>
        <taxon>Platyhelminthes</taxon>
        <taxon>Cestoda</taxon>
        <taxon>Eucestoda</taxon>
        <taxon>Cyclophyllidea</taxon>
        <taxon>Mesocestoididae</taxon>
        <taxon>Mesocestoides</taxon>
    </lineage>
</organism>
<name>A0A5K3FKH8_MESCO</name>
<dbReference type="Pfam" id="PF00787">
    <property type="entry name" value="PX"/>
    <property type="match status" value="1"/>
</dbReference>
<dbReference type="SUPFAM" id="SSF64268">
    <property type="entry name" value="PX domain"/>
    <property type="match status" value="1"/>
</dbReference>
<dbReference type="InterPro" id="IPR002491">
    <property type="entry name" value="ABC_transptr_periplasmic_BD"/>
</dbReference>
<accession>A0A5K3FKH8</accession>
<reference evidence="3" key="1">
    <citation type="submission" date="2019-11" db="UniProtKB">
        <authorList>
            <consortium name="WormBaseParasite"/>
        </authorList>
    </citation>
    <scope>IDENTIFICATION</scope>
</reference>
<feature type="domain" description="PX" evidence="1">
    <location>
        <begin position="1"/>
        <end position="88"/>
    </location>
</feature>
<dbReference type="Gene3D" id="3.30.1520.10">
    <property type="entry name" value="Phox-like domain"/>
    <property type="match status" value="1"/>
</dbReference>
<dbReference type="PROSITE" id="PS50983">
    <property type="entry name" value="FE_B12_PBP"/>
    <property type="match status" value="1"/>
</dbReference>
<dbReference type="InterPro" id="IPR001683">
    <property type="entry name" value="PX_dom"/>
</dbReference>
<proteinExistence type="predicted"/>
<dbReference type="InterPro" id="IPR036871">
    <property type="entry name" value="PX_dom_sf"/>
</dbReference>
<protein>
    <submittedName>
        <fullName evidence="3">PX domain-containing protein</fullName>
    </submittedName>
</protein>